<dbReference type="VEuPathDB" id="FungiDB:VP01_1557g2"/>
<feature type="region of interest" description="Disordered" evidence="14">
    <location>
        <begin position="1"/>
        <end position="26"/>
    </location>
</feature>
<evidence type="ECO:0000256" key="11">
    <source>
        <dbReference type="ARBA" id="ARBA00023157"/>
    </source>
</evidence>
<keyword evidence="9" id="KW-0408">Iron</keyword>
<evidence type="ECO:0000313" key="16">
    <source>
        <dbReference type="EMBL" id="KNZ60418.1"/>
    </source>
</evidence>
<dbReference type="Proteomes" id="UP000037035">
    <property type="component" value="Unassembled WGS sequence"/>
</dbReference>
<evidence type="ECO:0000256" key="3">
    <source>
        <dbReference type="ARBA" id="ARBA00010031"/>
    </source>
</evidence>
<feature type="compositionally biased region" description="Polar residues" evidence="14">
    <location>
        <begin position="122"/>
        <end position="137"/>
    </location>
</feature>
<evidence type="ECO:0000256" key="7">
    <source>
        <dbReference type="ARBA" id="ARBA00022723"/>
    </source>
</evidence>
<keyword evidence="17" id="KW-1185">Reference proteome</keyword>
<evidence type="ECO:0000256" key="5">
    <source>
        <dbReference type="ARBA" id="ARBA00022525"/>
    </source>
</evidence>
<keyword evidence="5" id="KW-0964">Secreted</keyword>
<dbReference type="InterPro" id="IPR051735">
    <property type="entry name" value="CFEM_domain"/>
</dbReference>
<evidence type="ECO:0000313" key="17">
    <source>
        <dbReference type="Proteomes" id="UP000037035"/>
    </source>
</evidence>
<sequence>MGLVTRQIKNNDMMNPSLAWNGTRDPQTSLSKRSLASVQRNALPPCGEKCIHKLLSDTGSCHPADSWCLCHSSPWKIKVEQCFETTCAPVEMVTSLMANQNFCARLSQTVTTPAKPLPIHTLPTNQSANEEISTASVAQEAESRSNVTQPFRASYRNQTLAPHSPFESTSSPSMLKFQLTHLSFGILFLNIITLTN</sequence>
<keyword evidence="6" id="KW-0349">Heme</keyword>
<evidence type="ECO:0000256" key="9">
    <source>
        <dbReference type="ARBA" id="ARBA00023004"/>
    </source>
</evidence>
<feature type="compositionally biased region" description="Polar residues" evidence="14">
    <location>
        <begin position="7"/>
        <end position="26"/>
    </location>
</feature>
<feature type="region of interest" description="Disordered" evidence="14">
    <location>
        <begin position="120"/>
        <end position="149"/>
    </location>
</feature>
<evidence type="ECO:0000256" key="13">
    <source>
        <dbReference type="ARBA" id="ARBA00023288"/>
    </source>
</evidence>
<dbReference type="GO" id="GO:0005886">
    <property type="term" value="C:plasma membrane"/>
    <property type="evidence" value="ECO:0007669"/>
    <property type="project" value="UniProtKB-SubCell"/>
</dbReference>
<reference evidence="16 17" key="1">
    <citation type="submission" date="2015-08" db="EMBL/GenBank/DDBJ databases">
        <title>Next Generation Sequencing and Analysis of the Genome of Puccinia sorghi L Schw, the Causal Agent of Maize Common Rust.</title>
        <authorList>
            <person name="Rochi L."/>
            <person name="Burguener G."/>
            <person name="Darino M."/>
            <person name="Turjanski A."/>
            <person name="Kreff E."/>
            <person name="Dieguez M.J."/>
            <person name="Sacco F."/>
        </authorList>
    </citation>
    <scope>NUCLEOTIDE SEQUENCE [LARGE SCALE GENOMIC DNA]</scope>
    <source>
        <strain evidence="16 17">RO10H11247</strain>
    </source>
</reference>
<comment type="caution">
    <text evidence="16">The sequence shown here is derived from an EMBL/GenBank/DDBJ whole genome shotgun (WGS) entry which is preliminary data.</text>
</comment>
<evidence type="ECO:0000256" key="6">
    <source>
        <dbReference type="ARBA" id="ARBA00022617"/>
    </source>
</evidence>
<evidence type="ECO:0000256" key="12">
    <source>
        <dbReference type="ARBA" id="ARBA00023180"/>
    </source>
</evidence>
<evidence type="ECO:0000256" key="10">
    <source>
        <dbReference type="ARBA" id="ARBA00023136"/>
    </source>
</evidence>
<evidence type="ECO:0000256" key="8">
    <source>
        <dbReference type="ARBA" id="ARBA00022729"/>
    </source>
</evidence>
<accession>A0A0L6VI41</accession>
<keyword evidence="8" id="KW-0732">Signal</keyword>
<evidence type="ECO:0000256" key="2">
    <source>
        <dbReference type="ARBA" id="ARBA00004613"/>
    </source>
</evidence>
<comment type="subcellular location">
    <subcellularLocation>
        <location evidence="1">Cell membrane</location>
        <topology evidence="1">Lipid-anchor</topology>
        <topology evidence="1">GPI-anchor</topology>
    </subcellularLocation>
    <subcellularLocation>
        <location evidence="2">Secreted</location>
    </subcellularLocation>
</comment>
<keyword evidence="12" id="KW-0325">Glycoprotein</keyword>
<comment type="similarity">
    <text evidence="3">Belongs to the RBT5 family.</text>
</comment>
<dbReference type="EMBL" id="LAVV01006197">
    <property type="protein sequence ID" value="KNZ60418.1"/>
    <property type="molecule type" value="Genomic_DNA"/>
</dbReference>
<organism evidence="16 17">
    <name type="scientific">Puccinia sorghi</name>
    <dbReference type="NCBI Taxonomy" id="27349"/>
    <lineage>
        <taxon>Eukaryota</taxon>
        <taxon>Fungi</taxon>
        <taxon>Dikarya</taxon>
        <taxon>Basidiomycota</taxon>
        <taxon>Pucciniomycotina</taxon>
        <taxon>Pucciniomycetes</taxon>
        <taxon>Pucciniales</taxon>
        <taxon>Pucciniaceae</taxon>
        <taxon>Puccinia</taxon>
    </lineage>
</organism>
<keyword evidence="11" id="KW-1015">Disulfide bond</keyword>
<evidence type="ECO:0000256" key="14">
    <source>
        <dbReference type="SAM" id="MobiDB-lite"/>
    </source>
</evidence>
<evidence type="ECO:0000256" key="4">
    <source>
        <dbReference type="ARBA" id="ARBA00022475"/>
    </source>
</evidence>
<keyword evidence="7" id="KW-0479">Metal-binding</keyword>
<dbReference type="Pfam" id="PF05730">
    <property type="entry name" value="CFEM"/>
    <property type="match status" value="1"/>
</dbReference>
<feature type="domain" description="CFEM" evidence="15">
    <location>
        <begin position="18"/>
        <end position="137"/>
    </location>
</feature>
<dbReference type="GO" id="GO:0046872">
    <property type="term" value="F:metal ion binding"/>
    <property type="evidence" value="ECO:0007669"/>
    <property type="project" value="UniProtKB-KW"/>
</dbReference>
<evidence type="ECO:0000256" key="1">
    <source>
        <dbReference type="ARBA" id="ARBA00004609"/>
    </source>
</evidence>
<keyword evidence="13" id="KW-0449">Lipoprotein</keyword>
<evidence type="ECO:0000259" key="15">
    <source>
        <dbReference type="PROSITE" id="PS52012"/>
    </source>
</evidence>
<name>A0A0L6VI41_9BASI</name>
<dbReference type="InterPro" id="IPR008427">
    <property type="entry name" value="Extracellular_membr_CFEM_dom"/>
</dbReference>
<dbReference type="PROSITE" id="PS52012">
    <property type="entry name" value="CFEM"/>
    <property type="match status" value="1"/>
</dbReference>
<dbReference type="PANTHER" id="PTHR37928">
    <property type="entry name" value="CFEM DOMAIN PROTEIN (AFU_ORTHOLOGUE AFUA_6G14090)"/>
    <property type="match status" value="1"/>
</dbReference>
<dbReference type="AlphaFoldDB" id="A0A0L6VI41"/>
<dbReference type="OrthoDB" id="2496787at2759"/>
<dbReference type="PANTHER" id="PTHR37928:SF2">
    <property type="entry name" value="GPI ANCHORED CFEM DOMAIN PROTEIN (AFU_ORTHOLOGUE AFUA_6G10580)"/>
    <property type="match status" value="1"/>
</dbReference>
<keyword evidence="4" id="KW-1003">Cell membrane</keyword>
<protein>
    <recommendedName>
        <fullName evidence="15">CFEM domain-containing protein</fullName>
    </recommendedName>
</protein>
<proteinExistence type="inferred from homology"/>
<gene>
    <name evidence="16" type="ORF">VP01_1557g2</name>
</gene>
<keyword evidence="10" id="KW-0472">Membrane</keyword>
<dbReference type="GO" id="GO:0005576">
    <property type="term" value="C:extracellular region"/>
    <property type="evidence" value="ECO:0007669"/>
    <property type="project" value="UniProtKB-SubCell"/>
</dbReference>